<evidence type="ECO:0000313" key="2">
    <source>
        <dbReference type="EMBL" id="CPR18038.1"/>
    </source>
</evidence>
<dbReference type="KEGG" id="fiy:BN1229_v1_1530"/>
<name>A0A0D6JEF2_9HYPH</name>
<keyword evidence="3" id="KW-1185">Reference proteome</keyword>
<organism evidence="2 3">
    <name type="scientific">Candidatus Filomicrobium marinum</name>
    <dbReference type="NCBI Taxonomy" id="1608628"/>
    <lineage>
        <taxon>Bacteria</taxon>
        <taxon>Pseudomonadati</taxon>
        <taxon>Pseudomonadota</taxon>
        <taxon>Alphaproteobacteria</taxon>
        <taxon>Hyphomicrobiales</taxon>
        <taxon>Hyphomicrobiaceae</taxon>
        <taxon>Filomicrobium</taxon>
    </lineage>
</organism>
<dbReference type="RefSeq" id="WP_046477616.1">
    <property type="nucleotide sequence ID" value="NZ_LN829118.1"/>
</dbReference>
<feature type="signal peptide" evidence="1">
    <location>
        <begin position="1"/>
        <end position="24"/>
    </location>
</feature>
<keyword evidence="1" id="KW-0732">Signal</keyword>
<feature type="chain" id="PRO_5002306339" evidence="1">
    <location>
        <begin position="25"/>
        <end position="158"/>
    </location>
</feature>
<accession>A0A0D6JEF2</accession>
<gene>
    <name evidence="2" type="ORF">YBN1229_v1_1530</name>
</gene>
<dbReference type="EMBL" id="LN829119">
    <property type="protein sequence ID" value="CPR18038.1"/>
    <property type="molecule type" value="Genomic_DNA"/>
</dbReference>
<evidence type="ECO:0000256" key="1">
    <source>
        <dbReference type="SAM" id="SignalP"/>
    </source>
</evidence>
<evidence type="ECO:0000313" key="3">
    <source>
        <dbReference type="Proteomes" id="UP000033187"/>
    </source>
</evidence>
<reference evidence="3" key="1">
    <citation type="submission" date="2015-02" db="EMBL/GenBank/DDBJ databases">
        <authorList>
            <person name="Chooi Y.-H."/>
        </authorList>
    </citation>
    <scope>NUCLEOTIDE SEQUENCE [LARGE SCALE GENOMIC DNA]</scope>
    <source>
        <strain evidence="3">strain Y</strain>
    </source>
</reference>
<dbReference type="KEGG" id="fil:BN1229_v1_1528"/>
<protein>
    <submittedName>
        <fullName evidence="2">Uncharacterized protein</fullName>
    </submittedName>
</protein>
<dbReference type="AlphaFoldDB" id="A0A0D6JEF2"/>
<proteinExistence type="predicted"/>
<dbReference type="Proteomes" id="UP000033187">
    <property type="component" value="Chromosome 1"/>
</dbReference>
<sequence length="158" mass="18209">MLKTFVRAAVVTAALVAIPAASQAGSRGDGARECRICKMFSHSRERVAHVRTERAARPLFTRDMFKLPPRDPLFKLAPRAERVSHVRTERVRRPLFTRDMFKLPPRDPLFKLAPREERVSHVRAERPARPLFTRTERAPRASLFNRAPRAAHVRGDRR</sequence>